<name>A0AAE0MZE9_9PEZI</name>
<keyword evidence="3" id="KW-1185">Reference proteome</keyword>
<dbReference type="InterPro" id="IPR052998">
    <property type="entry name" value="Hetero-Diels-Alderase-like"/>
</dbReference>
<keyword evidence="1" id="KW-0732">Signal</keyword>
<dbReference type="PANTHER" id="PTHR42060:SF1">
    <property type="entry name" value="NHL REPEAT-CONTAINING PROTEIN"/>
    <property type="match status" value="1"/>
</dbReference>
<dbReference type="PANTHER" id="PTHR42060">
    <property type="entry name" value="NHL REPEAT-CONTAINING PROTEIN-RELATED"/>
    <property type="match status" value="1"/>
</dbReference>
<sequence length="336" mass="33985">MPFSAKFSLGVLLPLILVSASQQVVAASLPPPPVVSPIYLYSDDSFVENLHVLPSGSILFTEVTSNTLKSIDPNARTPAPHDVVSLPAVTSQLGITPVGPNAYAVAGGNYSNGAFLPGSATLFVVTLSGGGNARQPTGHVTKAIPVATQLMNGLASLPAHPHLVLAADSTGARVLRINTATGATDVVWADAAALGAPAGAELPLGVNGIRVQGAWLYLTNSARGFFARVPIDAKGNVVGALRVIRTLTGAIGLSNAYDDFAVDTTGNAYVALHHSSVVKITPAGVQTLIAGGEGVATVVAAPTAVQLSLDGCELFVTQAGNTTGIGGHGGLLKIRL</sequence>
<dbReference type="AlphaFoldDB" id="A0AAE0MZE9"/>
<evidence type="ECO:0000313" key="2">
    <source>
        <dbReference type="EMBL" id="KAK3361299.1"/>
    </source>
</evidence>
<dbReference type="SUPFAM" id="SSF63829">
    <property type="entry name" value="Calcium-dependent phosphotriesterase"/>
    <property type="match status" value="1"/>
</dbReference>
<reference evidence="2" key="1">
    <citation type="journal article" date="2023" name="Mol. Phylogenet. Evol.">
        <title>Genome-scale phylogeny and comparative genomics of the fungal order Sordariales.</title>
        <authorList>
            <person name="Hensen N."/>
            <person name="Bonometti L."/>
            <person name="Westerberg I."/>
            <person name="Brannstrom I.O."/>
            <person name="Guillou S."/>
            <person name="Cros-Aarteil S."/>
            <person name="Calhoun S."/>
            <person name="Haridas S."/>
            <person name="Kuo A."/>
            <person name="Mondo S."/>
            <person name="Pangilinan J."/>
            <person name="Riley R."/>
            <person name="LaButti K."/>
            <person name="Andreopoulos B."/>
            <person name="Lipzen A."/>
            <person name="Chen C."/>
            <person name="Yan M."/>
            <person name="Daum C."/>
            <person name="Ng V."/>
            <person name="Clum A."/>
            <person name="Steindorff A."/>
            <person name="Ohm R.A."/>
            <person name="Martin F."/>
            <person name="Silar P."/>
            <person name="Natvig D.O."/>
            <person name="Lalanne C."/>
            <person name="Gautier V."/>
            <person name="Ament-Velasquez S.L."/>
            <person name="Kruys A."/>
            <person name="Hutchinson M.I."/>
            <person name="Powell A.J."/>
            <person name="Barry K."/>
            <person name="Miller A.N."/>
            <person name="Grigoriev I.V."/>
            <person name="Debuchy R."/>
            <person name="Gladieux P."/>
            <person name="Hiltunen Thoren M."/>
            <person name="Johannesson H."/>
        </authorList>
    </citation>
    <scope>NUCLEOTIDE SEQUENCE</scope>
    <source>
        <strain evidence="2">CBS 958.72</strain>
    </source>
</reference>
<protein>
    <recommendedName>
        <fullName evidence="4">SMP-30/Gluconolactonase/LRE-like region domain-containing protein</fullName>
    </recommendedName>
</protein>
<gene>
    <name evidence="2" type="ORF">B0T24DRAFT_119112</name>
</gene>
<dbReference type="Proteomes" id="UP001287356">
    <property type="component" value="Unassembled WGS sequence"/>
</dbReference>
<dbReference type="Gene3D" id="2.120.10.30">
    <property type="entry name" value="TolB, C-terminal domain"/>
    <property type="match status" value="1"/>
</dbReference>
<dbReference type="EMBL" id="JAULSN010000012">
    <property type="protein sequence ID" value="KAK3361299.1"/>
    <property type="molecule type" value="Genomic_DNA"/>
</dbReference>
<evidence type="ECO:0008006" key="4">
    <source>
        <dbReference type="Google" id="ProtNLM"/>
    </source>
</evidence>
<evidence type="ECO:0000256" key="1">
    <source>
        <dbReference type="SAM" id="SignalP"/>
    </source>
</evidence>
<proteinExistence type="predicted"/>
<accession>A0AAE0MZE9</accession>
<organism evidence="2 3">
    <name type="scientific">Lasiosphaeria ovina</name>
    <dbReference type="NCBI Taxonomy" id="92902"/>
    <lineage>
        <taxon>Eukaryota</taxon>
        <taxon>Fungi</taxon>
        <taxon>Dikarya</taxon>
        <taxon>Ascomycota</taxon>
        <taxon>Pezizomycotina</taxon>
        <taxon>Sordariomycetes</taxon>
        <taxon>Sordariomycetidae</taxon>
        <taxon>Sordariales</taxon>
        <taxon>Lasiosphaeriaceae</taxon>
        <taxon>Lasiosphaeria</taxon>
    </lineage>
</organism>
<feature type="signal peptide" evidence="1">
    <location>
        <begin position="1"/>
        <end position="26"/>
    </location>
</feature>
<feature type="chain" id="PRO_5041982806" description="SMP-30/Gluconolactonase/LRE-like region domain-containing protein" evidence="1">
    <location>
        <begin position="27"/>
        <end position="336"/>
    </location>
</feature>
<dbReference type="InterPro" id="IPR011042">
    <property type="entry name" value="6-blade_b-propeller_TolB-like"/>
</dbReference>
<comment type="caution">
    <text evidence="2">The sequence shown here is derived from an EMBL/GenBank/DDBJ whole genome shotgun (WGS) entry which is preliminary data.</text>
</comment>
<reference evidence="2" key="2">
    <citation type="submission" date="2023-06" db="EMBL/GenBank/DDBJ databases">
        <authorList>
            <consortium name="Lawrence Berkeley National Laboratory"/>
            <person name="Haridas S."/>
            <person name="Hensen N."/>
            <person name="Bonometti L."/>
            <person name="Westerberg I."/>
            <person name="Brannstrom I.O."/>
            <person name="Guillou S."/>
            <person name="Cros-Aarteil S."/>
            <person name="Calhoun S."/>
            <person name="Kuo A."/>
            <person name="Mondo S."/>
            <person name="Pangilinan J."/>
            <person name="Riley R."/>
            <person name="Labutti K."/>
            <person name="Andreopoulos B."/>
            <person name="Lipzen A."/>
            <person name="Chen C."/>
            <person name="Yanf M."/>
            <person name="Daum C."/>
            <person name="Ng V."/>
            <person name="Clum A."/>
            <person name="Steindorff A."/>
            <person name="Ohm R."/>
            <person name="Martin F."/>
            <person name="Silar P."/>
            <person name="Natvig D."/>
            <person name="Lalanne C."/>
            <person name="Gautier V."/>
            <person name="Ament-Velasquez S.L."/>
            <person name="Kruys A."/>
            <person name="Hutchinson M.I."/>
            <person name="Powell A.J."/>
            <person name="Barry K."/>
            <person name="Miller A.N."/>
            <person name="Grigoriev I.V."/>
            <person name="Debuchy R."/>
            <person name="Gladieux P."/>
            <person name="Thoren M.H."/>
            <person name="Johannesson H."/>
        </authorList>
    </citation>
    <scope>NUCLEOTIDE SEQUENCE</scope>
    <source>
        <strain evidence="2">CBS 958.72</strain>
    </source>
</reference>
<evidence type="ECO:0000313" key="3">
    <source>
        <dbReference type="Proteomes" id="UP001287356"/>
    </source>
</evidence>